<feature type="compositionally biased region" description="Polar residues" evidence="1">
    <location>
        <begin position="1"/>
        <end position="21"/>
    </location>
</feature>
<dbReference type="EMBL" id="CALTRL010005702">
    <property type="protein sequence ID" value="CAH7685016.1"/>
    <property type="molecule type" value="Genomic_DNA"/>
</dbReference>
<name>A0AAV0BD02_PHAPC</name>
<protein>
    <submittedName>
        <fullName evidence="3">Expressed protein</fullName>
    </submittedName>
</protein>
<sequence length="539" mass="58247">MKTPSPGFQSPSDKTPTSQAHLSRVASPDTAQLSSLPPNWPAVDKKNDTSRAIENGLTQSRSPSARCAKLSRSGSPKQPVKETKARRTPSAPLRVPIEPGHCLVFGRKPDTSAISSEVTPKSTLLPIILPKSFNHASRTHCLCTLIAPPLGGLNIRIVVKGQNGLMVDGERFEAGSSAGVELERRDGEQIELGFYGGKKVECYVRLDENSSNRARGRVGGQNTAENGVPERPSISATSRGSKRRRTNTLTRGGASCEAPPGEYSKPSGHAISPQSAVSDHISPNTLSSACESTVFCLSVGDRVRALIPSLGIDLVGFIASAIVFSPRATVSTTQVIRAVLEAQPSLAEAVLAIMPTPTPQQNMNNVDSNAELKAYAVAGRLSSAGPNESFQIKTERECCSAPLPSDYPSTEDIDLKPTVPEFKDYPSFGSPSCRSYFEGLPVEDKIDRVVDACRPVILETLNKGWKADGTGMFGCVTNDGLKDASGEPLDSLWYYQPQRDQDLERRGNLQPYVRHIRHTQTTSKQYYFKKVRGSGRRKS</sequence>
<accession>A0AAV0BD02</accession>
<dbReference type="AlphaFoldDB" id="A0AAV0BD02"/>
<feature type="region of interest" description="Disordered" evidence="1">
    <location>
        <begin position="212"/>
        <end position="278"/>
    </location>
</feature>
<reference evidence="3" key="1">
    <citation type="submission" date="2022-06" db="EMBL/GenBank/DDBJ databases">
        <authorList>
            <consortium name="SYNGENTA / RWTH Aachen University"/>
        </authorList>
    </citation>
    <scope>NUCLEOTIDE SEQUENCE</scope>
</reference>
<keyword evidence="4" id="KW-1185">Reference proteome</keyword>
<feature type="region of interest" description="Disordered" evidence="1">
    <location>
        <begin position="1"/>
        <end position="93"/>
    </location>
</feature>
<dbReference type="Proteomes" id="UP001153365">
    <property type="component" value="Unassembled WGS sequence"/>
</dbReference>
<feature type="domain" description="FHA" evidence="2">
    <location>
        <begin position="103"/>
        <end position="172"/>
    </location>
</feature>
<dbReference type="PROSITE" id="PS50006">
    <property type="entry name" value="FHA_DOMAIN"/>
    <property type="match status" value="1"/>
</dbReference>
<feature type="compositionally biased region" description="Polar residues" evidence="1">
    <location>
        <begin position="52"/>
        <end position="63"/>
    </location>
</feature>
<proteinExistence type="predicted"/>
<dbReference type="InterPro" id="IPR000253">
    <property type="entry name" value="FHA_dom"/>
</dbReference>
<evidence type="ECO:0000256" key="1">
    <source>
        <dbReference type="SAM" id="MobiDB-lite"/>
    </source>
</evidence>
<evidence type="ECO:0000313" key="3">
    <source>
        <dbReference type="EMBL" id="CAH7685016.1"/>
    </source>
</evidence>
<organism evidence="3 4">
    <name type="scientific">Phakopsora pachyrhizi</name>
    <name type="common">Asian soybean rust disease fungus</name>
    <dbReference type="NCBI Taxonomy" id="170000"/>
    <lineage>
        <taxon>Eukaryota</taxon>
        <taxon>Fungi</taxon>
        <taxon>Dikarya</taxon>
        <taxon>Basidiomycota</taxon>
        <taxon>Pucciniomycotina</taxon>
        <taxon>Pucciniomycetes</taxon>
        <taxon>Pucciniales</taxon>
        <taxon>Phakopsoraceae</taxon>
        <taxon>Phakopsora</taxon>
    </lineage>
</organism>
<evidence type="ECO:0000259" key="2">
    <source>
        <dbReference type="PROSITE" id="PS50006"/>
    </source>
</evidence>
<comment type="caution">
    <text evidence="3">The sequence shown here is derived from an EMBL/GenBank/DDBJ whole genome shotgun (WGS) entry which is preliminary data.</text>
</comment>
<gene>
    <name evidence="3" type="ORF">PPACK8108_LOCUS19483</name>
</gene>
<evidence type="ECO:0000313" key="4">
    <source>
        <dbReference type="Proteomes" id="UP001153365"/>
    </source>
</evidence>